<feature type="region of interest" description="Disordered" evidence="1">
    <location>
        <begin position="1"/>
        <end position="30"/>
    </location>
</feature>
<reference evidence="2 3" key="1">
    <citation type="submission" date="2019-02" db="EMBL/GenBank/DDBJ databases">
        <title>Deep-cultivation of Planctomycetes and their phenomic and genomic characterization uncovers novel biology.</title>
        <authorList>
            <person name="Wiegand S."/>
            <person name="Jogler M."/>
            <person name="Boedeker C."/>
            <person name="Pinto D."/>
            <person name="Vollmers J."/>
            <person name="Rivas-Marin E."/>
            <person name="Kohn T."/>
            <person name="Peeters S.H."/>
            <person name="Heuer A."/>
            <person name="Rast P."/>
            <person name="Oberbeckmann S."/>
            <person name="Bunk B."/>
            <person name="Jeske O."/>
            <person name="Meyerdierks A."/>
            <person name="Storesund J.E."/>
            <person name="Kallscheuer N."/>
            <person name="Luecker S."/>
            <person name="Lage O.M."/>
            <person name="Pohl T."/>
            <person name="Merkel B.J."/>
            <person name="Hornburger P."/>
            <person name="Mueller R.-W."/>
            <person name="Bruemmer F."/>
            <person name="Labrenz M."/>
            <person name="Spormann A.M."/>
            <person name="Op Den Camp H."/>
            <person name="Overmann J."/>
            <person name="Amann R."/>
            <person name="Jetten M.S.M."/>
            <person name="Mascher T."/>
            <person name="Medema M.H."/>
            <person name="Devos D.P."/>
            <person name="Kaster A.-K."/>
            <person name="Ovreas L."/>
            <person name="Rohde M."/>
            <person name="Galperin M.Y."/>
            <person name="Jogler C."/>
        </authorList>
    </citation>
    <scope>NUCLEOTIDE SEQUENCE [LARGE SCALE GENOMIC DNA]</scope>
    <source>
        <strain evidence="2 3">Pla52o</strain>
    </source>
</reference>
<dbReference type="Proteomes" id="UP000316304">
    <property type="component" value="Unassembled WGS sequence"/>
</dbReference>
<name>A0A5C6BZR3_9BACT</name>
<evidence type="ECO:0000313" key="3">
    <source>
        <dbReference type="Proteomes" id="UP000316304"/>
    </source>
</evidence>
<keyword evidence="3" id="KW-1185">Reference proteome</keyword>
<organism evidence="2 3">
    <name type="scientific">Novipirellula galeiformis</name>
    <dbReference type="NCBI Taxonomy" id="2528004"/>
    <lineage>
        <taxon>Bacteria</taxon>
        <taxon>Pseudomonadati</taxon>
        <taxon>Planctomycetota</taxon>
        <taxon>Planctomycetia</taxon>
        <taxon>Pirellulales</taxon>
        <taxon>Pirellulaceae</taxon>
        <taxon>Novipirellula</taxon>
    </lineage>
</organism>
<protein>
    <submittedName>
        <fullName evidence="2">Uncharacterized protein</fullName>
    </submittedName>
</protein>
<comment type="caution">
    <text evidence="2">The sequence shown here is derived from an EMBL/GenBank/DDBJ whole genome shotgun (WGS) entry which is preliminary data.</text>
</comment>
<accession>A0A5C6BZR3</accession>
<dbReference type="EMBL" id="SJPT01000012">
    <property type="protein sequence ID" value="TWU17358.1"/>
    <property type="molecule type" value="Genomic_DNA"/>
</dbReference>
<gene>
    <name evidence="2" type="ORF">Pla52o_51620</name>
</gene>
<evidence type="ECO:0000313" key="2">
    <source>
        <dbReference type="EMBL" id="TWU17358.1"/>
    </source>
</evidence>
<proteinExistence type="predicted"/>
<dbReference type="AlphaFoldDB" id="A0A5C6BZR3"/>
<evidence type="ECO:0000256" key="1">
    <source>
        <dbReference type="SAM" id="MobiDB-lite"/>
    </source>
</evidence>
<sequence length="30" mass="3004">MNAVETTQRSSDAPANSSDPQASLAPLSTG</sequence>